<protein>
    <recommendedName>
        <fullName evidence="2">PTS EIIA type-4 domain-containing protein</fullName>
    </recommendedName>
</protein>
<dbReference type="AlphaFoldDB" id="A0A538T1Y2"/>
<evidence type="ECO:0000313" key="5">
    <source>
        <dbReference type="Proteomes" id="UP000316292"/>
    </source>
</evidence>
<dbReference type="Pfam" id="PF03610">
    <property type="entry name" value="EIIA-man"/>
    <property type="match status" value="1"/>
</dbReference>
<proteinExistence type="predicted"/>
<dbReference type="InterPro" id="IPR004701">
    <property type="entry name" value="PTS_EIIA_man-typ"/>
</dbReference>
<sequence length="134" mass="14342">MNPASVPHRPVGVLVTHAALGKELLRTVEGILGAQADAYVLSNDGYSGEALSRAIEERVHGVPVERPVVLFTDLAAGSCGIATRRAECGARVVRKVTGVNLPMLLEFFHYRDTLPLEELLPRLESKGKAGITVS</sequence>
<evidence type="ECO:0000259" key="2">
    <source>
        <dbReference type="PROSITE" id="PS51096"/>
    </source>
</evidence>
<dbReference type="PANTHER" id="PTHR33799:SF1">
    <property type="entry name" value="PTS SYSTEM MANNOSE-SPECIFIC EIIAB COMPONENT-RELATED"/>
    <property type="match status" value="1"/>
</dbReference>
<evidence type="ECO:0000313" key="4">
    <source>
        <dbReference type="EMBL" id="TMQ57645.1"/>
    </source>
</evidence>
<keyword evidence="1" id="KW-0808">Transferase</keyword>
<organism evidence="4 6">
    <name type="scientific">Eiseniibacteriota bacterium</name>
    <dbReference type="NCBI Taxonomy" id="2212470"/>
    <lineage>
        <taxon>Bacteria</taxon>
        <taxon>Candidatus Eiseniibacteriota</taxon>
    </lineage>
</organism>
<evidence type="ECO:0000256" key="1">
    <source>
        <dbReference type="ARBA" id="ARBA00022679"/>
    </source>
</evidence>
<dbReference type="PANTHER" id="PTHR33799">
    <property type="entry name" value="PTS PERMEASE-RELATED-RELATED"/>
    <property type="match status" value="1"/>
</dbReference>
<dbReference type="InterPro" id="IPR036662">
    <property type="entry name" value="PTS_EIIA_man-typ_sf"/>
</dbReference>
<dbReference type="Proteomes" id="UP000316292">
    <property type="component" value="Unassembled WGS sequence"/>
</dbReference>
<dbReference type="Gene3D" id="3.40.50.510">
    <property type="entry name" value="Phosphotransferase system, mannose-type IIA component"/>
    <property type="match status" value="1"/>
</dbReference>
<dbReference type="PROSITE" id="PS51096">
    <property type="entry name" value="PTS_EIIA_TYPE_4"/>
    <property type="match status" value="1"/>
</dbReference>
<dbReference type="GO" id="GO:0016020">
    <property type="term" value="C:membrane"/>
    <property type="evidence" value="ECO:0007669"/>
    <property type="project" value="InterPro"/>
</dbReference>
<accession>A0A538T1Y2</accession>
<reference evidence="5 6" key="1">
    <citation type="journal article" date="2019" name="Nat. Microbiol.">
        <title>Mediterranean grassland soil C-N compound turnover is dependent on rainfall and depth, and is mediated by genomically divergent microorganisms.</title>
        <authorList>
            <person name="Diamond S."/>
            <person name="Andeer P.F."/>
            <person name="Li Z."/>
            <person name="Crits-Christoph A."/>
            <person name="Burstein D."/>
            <person name="Anantharaman K."/>
            <person name="Lane K.R."/>
            <person name="Thomas B.C."/>
            <person name="Pan C."/>
            <person name="Northen T.R."/>
            <person name="Banfield J.F."/>
        </authorList>
    </citation>
    <scope>NUCLEOTIDE SEQUENCE [LARGE SCALE GENOMIC DNA]</scope>
    <source>
        <strain evidence="3">WS_1</strain>
        <strain evidence="4">WS_5</strain>
    </source>
</reference>
<dbReference type="EMBL" id="VBOV01000163">
    <property type="protein sequence ID" value="TMQ57645.1"/>
    <property type="molecule type" value="Genomic_DNA"/>
</dbReference>
<gene>
    <name evidence="3" type="ORF">E6K71_07335</name>
    <name evidence="4" type="ORF">E6K75_06525</name>
</gene>
<dbReference type="SUPFAM" id="SSF53062">
    <property type="entry name" value="PTS system fructose IIA component-like"/>
    <property type="match status" value="1"/>
</dbReference>
<dbReference type="EMBL" id="VBOR01000075">
    <property type="protein sequence ID" value="TMQ48446.1"/>
    <property type="molecule type" value="Genomic_DNA"/>
</dbReference>
<dbReference type="InterPro" id="IPR051471">
    <property type="entry name" value="Bacterial_PTS_sugar_comp"/>
</dbReference>
<dbReference type="GO" id="GO:0009401">
    <property type="term" value="P:phosphoenolpyruvate-dependent sugar phosphotransferase system"/>
    <property type="evidence" value="ECO:0007669"/>
    <property type="project" value="InterPro"/>
</dbReference>
<feature type="domain" description="PTS EIIA type-4" evidence="2">
    <location>
        <begin position="9"/>
        <end position="131"/>
    </location>
</feature>
<evidence type="ECO:0000313" key="6">
    <source>
        <dbReference type="Proteomes" id="UP000320913"/>
    </source>
</evidence>
<evidence type="ECO:0000313" key="3">
    <source>
        <dbReference type="EMBL" id="TMQ48446.1"/>
    </source>
</evidence>
<comment type="caution">
    <text evidence="4">The sequence shown here is derived from an EMBL/GenBank/DDBJ whole genome shotgun (WGS) entry which is preliminary data.</text>
</comment>
<name>A0A538T1Y2_UNCEI</name>
<dbReference type="GO" id="GO:0016740">
    <property type="term" value="F:transferase activity"/>
    <property type="evidence" value="ECO:0007669"/>
    <property type="project" value="UniProtKB-KW"/>
</dbReference>
<dbReference type="Proteomes" id="UP000320913">
    <property type="component" value="Unassembled WGS sequence"/>
</dbReference>